<dbReference type="Gene3D" id="1.10.10.10">
    <property type="entry name" value="Winged helix-like DNA-binding domain superfamily/Winged helix DNA-binding domain"/>
    <property type="match status" value="1"/>
</dbReference>
<dbReference type="RefSeq" id="WP_339090643.1">
    <property type="nucleotide sequence ID" value="NZ_LR743507.1"/>
</dbReference>
<evidence type="ECO:0008006" key="2">
    <source>
        <dbReference type="Google" id="ProtNLM"/>
    </source>
</evidence>
<name>A0A679JAS8_VARPD</name>
<reference evidence="1" key="1">
    <citation type="submission" date="2019-12" db="EMBL/GenBank/DDBJ databases">
        <authorList>
            <person name="Cremers G."/>
        </authorList>
    </citation>
    <scope>NUCLEOTIDE SEQUENCE</scope>
    <source>
        <strain evidence="1">Vvax</strain>
    </source>
</reference>
<dbReference type="EMBL" id="LR743507">
    <property type="protein sequence ID" value="CAA2105029.1"/>
    <property type="molecule type" value="Genomic_DNA"/>
</dbReference>
<proteinExistence type="predicted"/>
<sequence length="160" mass="16828">MSAAVPGALDFCLALTHAQAGLARRLDDDLGAFHGLNFGDFTLLYLLMRSDHGRLPMPGLAHSLGLPVSALIRKMVLLEKTGLAERVAGPDTDARRHAALRPGGRRLVQDAVATVEAHCKEALRPVEPECLRAAHTALVAMSAMSGDNPPHGRAPACASG</sequence>
<evidence type="ECO:0000313" key="1">
    <source>
        <dbReference type="EMBL" id="CAA2105029.1"/>
    </source>
</evidence>
<protein>
    <recommendedName>
        <fullName evidence="2">MarR family transcriptional regulator</fullName>
    </recommendedName>
</protein>
<organism evidence="1">
    <name type="scientific">Variovorax paradoxus</name>
    <dbReference type="NCBI Taxonomy" id="34073"/>
    <lineage>
        <taxon>Bacteria</taxon>
        <taxon>Pseudomonadati</taxon>
        <taxon>Pseudomonadota</taxon>
        <taxon>Betaproteobacteria</taxon>
        <taxon>Burkholderiales</taxon>
        <taxon>Comamonadaceae</taxon>
        <taxon>Variovorax</taxon>
    </lineage>
</organism>
<dbReference type="InterPro" id="IPR036390">
    <property type="entry name" value="WH_DNA-bd_sf"/>
</dbReference>
<gene>
    <name evidence="1" type="ORF">VVAX_03052</name>
</gene>
<dbReference type="SUPFAM" id="SSF46785">
    <property type="entry name" value="Winged helix' DNA-binding domain"/>
    <property type="match status" value="1"/>
</dbReference>
<dbReference type="AlphaFoldDB" id="A0A679JAS8"/>
<dbReference type="InterPro" id="IPR036388">
    <property type="entry name" value="WH-like_DNA-bd_sf"/>
</dbReference>
<accession>A0A679JAS8</accession>